<dbReference type="InterPro" id="IPR036397">
    <property type="entry name" value="RNaseH_sf"/>
</dbReference>
<dbReference type="Proteomes" id="UP000018817">
    <property type="component" value="Unassembled WGS sequence"/>
</dbReference>
<proteinExistence type="predicted"/>
<dbReference type="VEuPathDB" id="FungiDB:PPTG_04700"/>
<evidence type="ECO:0000313" key="1">
    <source>
        <dbReference type="EMBL" id="ETN19357.1"/>
    </source>
</evidence>
<dbReference type="GeneID" id="20174782"/>
<evidence type="ECO:0000313" key="2">
    <source>
        <dbReference type="Proteomes" id="UP000018817"/>
    </source>
</evidence>
<dbReference type="STRING" id="761204.W2R1Q8"/>
<evidence type="ECO:0008006" key="3">
    <source>
        <dbReference type="Google" id="ProtNLM"/>
    </source>
</evidence>
<reference evidence="1 2" key="2">
    <citation type="submission" date="2013-11" db="EMBL/GenBank/DDBJ databases">
        <title>The Genome Sequence of Phytophthora parasitica INRA-310.</title>
        <authorList>
            <consortium name="The Broad Institute Genomics Platform"/>
            <person name="Russ C."/>
            <person name="Tyler B."/>
            <person name="Panabieres F."/>
            <person name="Shan W."/>
            <person name="Tripathy S."/>
            <person name="Grunwald N."/>
            <person name="Machado M."/>
            <person name="Johnson C.S."/>
            <person name="Arredondo F."/>
            <person name="Hong C."/>
            <person name="Coffey M."/>
            <person name="Young S.K."/>
            <person name="Zeng Q."/>
            <person name="Gargeya S."/>
            <person name="Fitzgerald M."/>
            <person name="Abouelleil A."/>
            <person name="Alvarado L."/>
            <person name="Chapman S.B."/>
            <person name="Gainer-Dewar J."/>
            <person name="Goldberg J."/>
            <person name="Griggs A."/>
            <person name="Gujja S."/>
            <person name="Hansen M."/>
            <person name="Howarth C."/>
            <person name="Imamovic A."/>
            <person name="Ireland A."/>
            <person name="Larimer J."/>
            <person name="McCowan C."/>
            <person name="Murphy C."/>
            <person name="Pearson M."/>
            <person name="Poon T.W."/>
            <person name="Priest M."/>
            <person name="Roberts A."/>
            <person name="Saif S."/>
            <person name="Shea T."/>
            <person name="Sykes S."/>
            <person name="Wortman J."/>
            <person name="Nusbaum C."/>
            <person name="Birren B."/>
        </authorList>
    </citation>
    <scope>NUCLEOTIDE SEQUENCE [LARGE SCALE GENOMIC DNA]</scope>
    <source>
        <strain evidence="1 2">INRA-310</strain>
    </source>
</reference>
<organism evidence="1 2">
    <name type="scientific">Phytophthora nicotianae (strain INRA-310)</name>
    <name type="common">Phytophthora parasitica</name>
    <dbReference type="NCBI Taxonomy" id="761204"/>
    <lineage>
        <taxon>Eukaryota</taxon>
        <taxon>Sar</taxon>
        <taxon>Stramenopiles</taxon>
        <taxon>Oomycota</taxon>
        <taxon>Peronosporomycetes</taxon>
        <taxon>Peronosporales</taxon>
        <taxon>Peronosporaceae</taxon>
        <taxon>Phytophthora</taxon>
    </lineage>
</organism>
<accession>W2R1Q8</accession>
<dbReference type="Gene3D" id="3.30.420.10">
    <property type="entry name" value="Ribonuclease H-like superfamily/Ribonuclease H"/>
    <property type="match status" value="1"/>
</dbReference>
<dbReference type="RefSeq" id="XP_008895215.1">
    <property type="nucleotide sequence ID" value="XM_008896967.1"/>
</dbReference>
<dbReference type="OMA" id="SYLWGRH"/>
<dbReference type="AlphaFoldDB" id="W2R1Q8"/>
<reference evidence="2" key="1">
    <citation type="submission" date="2011-12" db="EMBL/GenBank/DDBJ databases">
        <authorList>
            <consortium name="The Broad Institute Genome Sequencing Platform"/>
            <person name="Russ C."/>
            <person name="Tyler B."/>
            <person name="Panabieres F."/>
            <person name="Shan W."/>
            <person name="Tripathy S."/>
            <person name="Grunwald N."/>
            <person name="Machado M."/>
            <person name="Young S.K."/>
            <person name="Zeng Q."/>
            <person name="Gargeya S."/>
            <person name="Fitzgerald M."/>
            <person name="Haas B."/>
            <person name="Abouelleil A."/>
            <person name="Alvarado L."/>
            <person name="Arachchi H.M."/>
            <person name="Berlin A."/>
            <person name="Chapman S.B."/>
            <person name="Gearin G."/>
            <person name="Goldberg J."/>
            <person name="Griggs A."/>
            <person name="Gujja S."/>
            <person name="Hansen M."/>
            <person name="Heiman D."/>
            <person name="Howarth C."/>
            <person name="Larimer J."/>
            <person name="Lui A."/>
            <person name="MacDonald P.J.P."/>
            <person name="McCowen C."/>
            <person name="Montmayeur A."/>
            <person name="Murphy C."/>
            <person name="Neiman D."/>
            <person name="Pearson M."/>
            <person name="Priest M."/>
            <person name="Roberts A."/>
            <person name="Saif S."/>
            <person name="Shea T."/>
            <person name="Sisk P."/>
            <person name="Stolte C."/>
            <person name="Sykes S."/>
            <person name="Wortman J."/>
            <person name="Nusbaum C."/>
            <person name="Birren B."/>
        </authorList>
    </citation>
    <scope>NUCLEOTIDE SEQUENCE [LARGE SCALE GENOMIC DNA]</scope>
    <source>
        <strain evidence="2">INRA-310</strain>
    </source>
</reference>
<dbReference type="PANTHER" id="PTHR33889">
    <property type="entry name" value="OS04G0681850 PROTEIN"/>
    <property type="match status" value="1"/>
</dbReference>
<dbReference type="OrthoDB" id="128484at2759"/>
<name>W2R1Q8_PHYN3</name>
<dbReference type="GO" id="GO:0003676">
    <property type="term" value="F:nucleic acid binding"/>
    <property type="evidence" value="ECO:0007669"/>
    <property type="project" value="InterPro"/>
</dbReference>
<gene>
    <name evidence="1" type="ORF">PPTG_04700</name>
</gene>
<sequence length="248" mass="28299">MSNLSEGARRAIILRLHDERVNKVLPRGAQTQVANDFGVDPSTVSYLWGRHLEVLADDVLDDDWGNRMPGNVGRKPRDRSELVELIRAVPVEERQTEPSLEAATGISRRLLSSLKSNGVLQRHTSRIKPTLTPQNKMHRMQFALSRVNDDTMEFDPLMDVVHVDEKWFNEDKDRRSYLLLDGETVPSIQYKKIISGIENLILAIKDTFDSVDIETIDNIFVTLAKVMECILKEKATTLTSFLTWARRS</sequence>
<protein>
    <recommendedName>
        <fullName evidence="3">Transposase Tc1-like domain-containing protein</fullName>
    </recommendedName>
</protein>
<dbReference type="PANTHER" id="PTHR33889:SF7">
    <property type="entry name" value="OS04G0681850 PROTEIN"/>
    <property type="match status" value="1"/>
</dbReference>
<dbReference type="EMBL" id="KI669565">
    <property type="protein sequence ID" value="ETN19357.1"/>
    <property type="molecule type" value="Genomic_DNA"/>
</dbReference>